<name>A0A646KCH1_STRJU</name>
<evidence type="ECO:0000256" key="4">
    <source>
        <dbReference type="ARBA" id="ARBA00022692"/>
    </source>
</evidence>
<evidence type="ECO:0000256" key="6">
    <source>
        <dbReference type="ARBA" id="ARBA00022989"/>
    </source>
</evidence>
<keyword evidence="12" id="KW-1185">Reference proteome</keyword>
<protein>
    <submittedName>
        <fullName evidence="11">MFS transporter</fullName>
    </submittedName>
</protein>
<evidence type="ECO:0000256" key="1">
    <source>
        <dbReference type="ARBA" id="ARBA00004651"/>
    </source>
</evidence>
<feature type="transmembrane region" description="Helical" evidence="9">
    <location>
        <begin position="385"/>
        <end position="406"/>
    </location>
</feature>
<dbReference type="SUPFAM" id="SSF103473">
    <property type="entry name" value="MFS general substrate transporter"/>
    <property type="match status" value="1"/>
</dbReference>
<dbReference type="PANTHER" id="PTHR43528">
    <property type="entry name" value="ALPHA-KETOGLUTARATE PERMEASE"/>
    <property type="match status" value="1"/>
</dbReference>
<dbReference type="InterPro" id="IPR005828">
    <property type="entry name" value="MFS_sugar_transport-like"/>
</dbReference>
<feature type="transmembrane region" description="Helical" evidence="9">
    <location>
        <begin position="427"/>
        <end position="446"/>
    </location>
</feature>
<dbReference type="Pfam" id="PF00083">
    <property type="entry name" value="Sugar_tr"/>
    <property type="match status" value="1"/>
</dbReference>
<feature type="transmembrane region" description="Helical" evidence="9">
    <location>
        <begin position="298"/>
        <end position="319"/>
    </location>
</feature>
<accession>A0A646KCH1</accession>
<gene>
    <name evidence="11" type="ORF">FF041_06930</name>
</gene>
<feature type="transmembrane region" description="Helical" evidence="9">
    <location>
        <begin position="361"/>
        <end position="379"/>
    </location>
</feature>
<dbReference type="GO" id="GO:0005886">
    <property type="term" value="C:plasma membrane"/>
    <property type="evidence" value="ECO:0007669"/>
    <property type="project" value="UniProtKB-SubCell"/>
</dbReference>
<comment type="caution">
    <text evidence="11">The sequence shown here is derived from an EMBL/GenBank/DDBJ whole genome shotgun (WGS) entry which is preliminary data.</text>
</comment>
<dbReference type="PANTHER" id="PTHR43528:SF1">
    <property type="entry name" value="ALPHA-KETOGLUTARATE PERMEASE"/>
    <property type="match status" value="1"/>
</dbReference>
<dbReference type="InterPro" id="IPR051084">
    <property type="entry name" value="H+-coupled_symporters"/>
</dbReference>
<keyword evidence="5" id="KW-0769">Symport</keyword>
<evidence type="ECO:0000256" key="2">
    <source>
        <dbReference type="ARBA" id="ARBA00022448"/>
    </source>
</evidence>
<evidence type="ECO:0000256" key="8">
    <source>
        <dbReference type="SAM" id="MobiDB-lite"/>
    </source>
</evidence>
<feature type="transmembrane region" description="Helical" evidence="9">
    <location>
        <begin position="209"/>
        <end position="233"/>
    </location>
</feature>
<sequence length="501" mass="51973">MSTAPPPGSPGIKAVTANPPTRSPARATVTTTRRRPAGWPPDRPRRTVTVSTAAAHGTPPPTPRPSRRAHRRSVAATVVGNFVESFDWLAFGLFAPLFAARFFPSSNPVTSLLGVFAVLGVGVLVRPVGGILLGRLADRRGRKPALLLSISLMTAGSLLIAVTPGYQQIGLLAPLLLLLARIAQGISHGGEWPAATAYLMEVAPAHRKCLYGGLFSLTTAGGAFTASLLGAGLTGTLSEAAMASWGWRVPFLVGGVFGVALLLVRNRLAETEVFQREVRGHAARGSLRLLLGSHRRQVLLAVLFAAGLGTVGGSWTSVVPAMGQRLAGPGTMFWVVVCVTGTVMVVQVPIGLLADRVGADRFLVCAALVFAALGPWAYLNMTGTFLSLLLAYGSGVVYLMSATTVLPKLLSEIFPAQLRALGMGLPYALTSAVLGGIAPVSATYLADRGASGWFTAAVAGMVLLVLPAMALARGGGGQRGRVMPSSRMAVEGGPPSERSVL</sequence>
<feature type="transmembrane region" description="Helical" evidence="9">
    <location>
        <begin position="145"/>
        <end position="163"/>
    </location>
</feature>
<keyword evidence="6 9" id="KW-1133">Transmembrane helix</keyword>
<evidence type="ECO:0000256" key="5">
    <source>
        <dbReference type="ARBA" id="ARBA00022847"/>
    </source>
</evidence>
<dbReference type="PROSITE" id="PS50850">
    <property type="entry name" value="MFS"/>
    <property type="match status" value="1"/>
</dbReference>
<proteinExistence type="predicted"/>
<evidence type="ECO:0000313" key="12">
    <source>
        <dbReference type="Proteomes" id="UP000419138"/>
    </source>
</evidence>
<comment type="subcellular location">
    <subcellularLocation>
        <location evidence="1">Cell membrane</location>
        <topology evidence="1">Multi-pass membrane protein</topology>
    </subcellularLocation>
</comment>
<dbReference type="OrthoDB" id="9066401at2"/>
<feature type="transmembrane region" description="Helical" evidence="9">
    <location>
        <begin position="331"/>
        <end position="354"/>
    </location>
</feature>
<keyword evidence="4 9" id="KW-0812">Transmembrane</keyword>
<evidence type="ECO:0000313" key="11">
    <source>
        <dbReference type="EMBL" id="MQS99961.1"/>
    </source>
</evidence>
<evidence type="ECO:0000256" key="9">
    <source>
        <dbReference type="SAM" id="Phobius"/>
    </source>
</evidence>
<feature type="compositionally biased region" description="Low complexity" evidence="8">
    <location>
        <begin position="19"/>
        <end position="31"/>
    </location>
</feature>
<feature type="domain" description="Major facilitator superfamily (MFS) profile" evidence="10">
    <location>
        <begin position="73"/>
        <end position="475"/>
    </location>
</feature>
<keyword evidence="2" id="KW-0813">Transport</keyword>
<evidence type="ECO:0000256" key="3">
    <source>
        <dbReference type="ARBA" id="ARBA00022475"/>
    </source>
</evidence>
<dbReference type="InterPro" id="IPR020846">
    <property type="entry name" value="MFS_dom"/>
</dbReference>
<evidence type="ECO:0000259" key="10">
    <source>
        <dbReference type="PROSITE" id="PS50850"/>
    </source>
</evidence>
<dbReference type="AlphaFoldDB" id="A0A646KCH1"/>
<evidence type="ECO:0000256" key="7">
    <source>
        <dbReference type="ARBA" id="ARBA00023136"/>
    </source>
</evidence>
<dbReference type="GO" id="GO:0015293">
    <property type="term" value="F:symporter activity"/>
    <property type="evidence" value="ECO:0007669"/>
    <property type="project" value="UniProtKB-KW"/>
</dbReference>
<organism evidence="11 12">
    <name type="scientific">Streptomyces jumonjinensis</name>
    <dbReference type="NCBI Taxonomy" id="1945"/>
    <lineage>
        <taxon>Bacteria</taxon>
        <taxon>Bacillati</taxon>
        <taxon>Actinomycetota</taxon>
        <taxon>Actinomycetes</taxon>
        <taxon>Kitasatosporales</taxon>
        <taxon>Streptomycetaceae</taxon>
        <taxon>Streptomyces</taxon>
    </lineage>
</organism>
<feature type="transmembrane region" description="Helical" evidence="9">
    <location>
        <begin position="245"/>
        <end position="264"/>
    </location>
</feature>
<feature type="region of interest" description="Disordered" evidence="8">
    <location>
        <begin position="476"/>
        <end position="501"/>
    </location>
</feature>
<keyword evidence="3" id="KW-1003">Cell membrane</keyword>
<dbReference type="Proteomes" id="UP000419138">
    <property type="component" value="Unassembled WGS sequence"/>
</dbReference>
<feature type="transmembrane region" description="Helical" evidence="9">
    <location>
        <begin position="74"/>
        <end position="99"/>
    </location>
</feature>
<reference evidence="11 12" key="1">
    <citation type="submission" date="2019-05" db="EMBL/GenBank/DDBJ databases">
        <title>Comparative genomics and metabolomics analyses of clavulanic acid producing Streptomyces species provides insight into specialized metabolism and evolution of beta-lactam biosynthetic gene clusters.</title>
        <authorList>
            <person name="Moore M.A."/>
            <person name="Cruz-Morales P."/>
            <person name="Barona Gomez F."/>
            <person name="Kapil T."/>
        </authorList>
    </citation>
    <scope>NUCLEOTIDE SEQUENCE [LARGE SCALE GENOMIC DNA]</scope>
    <source>
        <strain evidence="11 12">NRRL 5741</strain>
    </source>
</reference>
<dbReference type="InterPro" id="IPR036259">
    <property type="entry name" value="MFS_trans_sf"/>
</dbReference>
<feature type="region of interest" description="Disordered" evidence="8">
    <location>
        <begin position="1"/>
        <end position="70"/>
    </location>
</feature>
<feature type="transmembrane region" description="Helical" evidence="9">
    <location>
        <begin position="169"/>
        <end position="188"/>
    </location>
</feature>
<dbReference type="Gene3D" id="1.20.1250.20">
    <property type="entry name" value="MFS general substrate transporter like domains"/>
    <property type="match status" value="2"/>
</dbReference>
<keyword evidence="7 9" id="KW-0472">Membrane</keyword>
<feature type="transmembrane region" description="Helical" evidence="9">
    <location>
        <begin position="452"/>
        <end position="472"/>
    </location>
</feature>
<dbReference type="EMBL" id="VCLA01000055">
    <property type="protein sequence ID" value="MQS99961.1"/>
    <property type="molecule type" value="Genomic_DNA"/>
</dbReference>
<feature type="transmembrane region" description="Helical" evidence="9">
    <location>
        <begin position="111"/>
        <end position="133"/>
    </location>
</feature>